<keyword evidence="7 9" id="KW-0520">NAD</keyword>
<comment type="function">
    <text evidence="9">Involved in the regulation of the intracellular balance of NAD and NADP, and is a key enzyme in the biosynthesis of NADP. Catalyzes specifically the phosphorylation on 2'-hydroxyl of the adenosine moiety of NAD to yield NADP.</text>
</comment>
<evidence type="ECO:0000313" key="11">
    <source>
        <dbReference type="Proteomes" id="UP000254649"/>
    </source>
</evidence>
<dbReference type="GO" id="GO:0046872">
    <property type="term" value="F:metal ion binding"/>
    <property type="evidence" value="ECO:0007669"/>
    <property type="project" value="UniProtKB-UniRule"/>
</dbReference>
<dbReference type="FunFam" id="2.60.200.30:FF:000001">
    <property type="entry name" value="NAD kinase"/>
    <property type="match status" value="1"/>
</dbReference>
<dbReference type="GO" id="GO:0019674">
    <property type="term" value="P:NAD+ metabolic process"/>
    <property type="evidence" value="ECO:0007669"/>
    <property type="project" value="InterPro"/>
</dbReference>
<dbReference type="NCBIfam" id="NF002893">
    <property type="entry name" value="PRK03378.1"/>
    <property type="match status" value="1"/>
</dbReference>
<dbReference type="GO" id="GO:0003951">
    <property type="term" value="F:NAD+ kinase activity"/>
    <property type="evidence" value="ECO:0007669"/>
    <property type="project" value="UniProtKB-UniRule"/>
</dbReference>
<sequence>MIIQAKSMESQQDFTNALCTSFKTIGLVGRPRHDVTLQMHKNIYQWLQERGYQVLVEEEVGKSLDIAACDLATLDEIGQQAQLAIVIGGDGNMLGRARILSKYGIALIGINRGNLGFLTDIDPKNAYAQLQACLDGEFFVEERFMLEVEVIRDDKVISTGNAINEAVIHPAKIAHMIDFHVYIDGKFAFSQRSDGLIIATPTGSTAYSLSAGGPILTPQLNAIALVPMFPHTLSSRPLVIDGNSEISLRFAEYNIPQLEVGCDSQLTLEFNSDDIITVRKSPNKLRLLHLQNYNYYNVLSSKLGWLKKLF</sequence>
<name>A0A380TRU5_9PAST</name>
<proteinExistence type="inferred from homology"/>
<evidence type="ECO:0000256" key="1">
    <source>
        <dbReference type="ARBA" id="ARBA00022490"/>
    </source>
</evidence>
<feature type="binding site" evidence="9">
    <location>
        <position position="175"/>
    </location>
    <ligand>
        <name>NAD(+)</name>
        <dbReference type="ChEBI" id="CHEBI:57540"/>
    </ligand>
</feature>
<keyword evidence="2 9" id="KW-0808">Transferase</keyword>
<evidence type="ECO:0000256" key="5">
    <source>
        <dbReference type="ARBA" id="ARBA00022840"/>
    </source>
</evidence>
<keyword evidence="6 9" id="KW-0521">NADP</keyword>
<dbReference type="PANTHER" id="PTHR20275">
    <property type="entry name" value="NAD KINASE"/>
    <property type="match status" value="1"/>
</dbReference>
<comment type="cofactor">
    <cofactor evidence="9">
        <name>a divalent metal cation</name>
        <dbReference type="ChEBI" id="CHEBI:60240"/>
    </cofactor>
</comment>
<keyword evidence="1 9" id="KW-0963">Cytoplasm</keyword>
<keyword evidence="5 9" id="KW-0067">ATP-binding</keyword>
<protein>
    <recommendedName>
        <fullName evidence="9">NAD kinase</fullName>
        <ecNumber evidence="9">2.7.1.23</ecNumber>
    </recommendedName>
    <alternativeName>
        <fullName evidence="9">ATP-dependent NAD kinase</fullName>
    </alternativeName>
</protein>
<dbReference type="Proteomes" id="UP000254649">
    <property type="component" value="Unassembled WGS sequence"/>
</dbReference>
<comment type="subcellular location">
    <subcellularLocation>
        <location evidence="9">Cytoplasm</location>
    </subcellularLocation>
</comment>
<comment type="catalytic activity">
    <reaction evidence="8 9">
        <text>NAD(+) + ATP = ADP + NADP(+) + H(+)</text>
        <dbReference type="Rhea" id="RHEA:18629"/>
        <dbReference type="ChEBI" id="CHEBI:15378"/>
        <dbReference type="ChEBI" id="CHEBI:30616"/>
        <dbReference type="ChEBI" id="CHEBI:57540"/>
        <dbReference type="ChEBI" id="CHEBI:58349"/>
        <dbReference type="ChEBI" id="CHEBI:456216"/>
        <dbReference type="EC" id="2.7.1.23"/>
    </reaction>
</comment>
<keyword evidence="11" id="KW-1185">Reference proteome</keyword>
<dbReference type="GO" id="GO:0051287">
    <property type="term" value="F:NAD binding"/>
    <property type="evidence" value="ECO:0007669"/>
    <property type="project" value="UniProtKB-ARBA"/>
</dbReference>
<feature type="binding site" evidence="9">
    <location>
        <position position="192"/>
    </location>
    <ligand>
        <name>NAD(+)</name>
        <dbReference type="ChEBI" id="CHEBI:57540"/>
    </ligand>
</feature>
<dbReference type="GO" id="GO:0006741">
    <property type="term" value="P:NADP+ biosynthetic process"/>
    <property type="evidence" value="ECO:0007669"/>
    <property type="project" value="UniProtKB-UniRule"/>
</dbReference>
<dbReference type="AlphaFoldDB" id="A0A380TRU5"/>
<dbReference type="InterPro" id="IPR002504">
    <property type="entry name" value="NADK"/>
</dbReference>
<accession>A0A380TRU5</accession>
<dbReference type="Gene3D" id="2.60.200.30">
    <property type="entry name" value="Probable inorganic polyphosphate/atp-NAD kinase, domain 2"/>
    <property type="match status" value="1"/>
</dbReference>
<comment type="similarity">
    <text evidence="9">Belongs to the NAD kinase family.</text>
</comment>
<dbReference type="Gene3D" id="3.40.50.10330">
    <property type="entry name" value="Probable inorganic polyphosphate/atp-NAD kinase, domain 1"/>
    <property type="match status" value="1"/>
</dbReference>
<dbReference type="NCBIfam" id="NF002579">
    <property type="entry name" value="PRK02231.1"/>
    <property type="match status" value="1"/>
</dbReference>
<organism evidence="10 11">
    <name type="scientific">[Actinobacillus] rossii</name>
    <dbReference type="NCBI Taxonomy" id="123820"/>
    <lineage>
        <taxon>Bacteria</taxon>
        <taxon>Pseudomonadati</taxon>
        <taxon>Pseudomonadota</taxon>
        <taxon>Gammaproteobacteria</taxon>
        <taxon>Pasteurellales</taxon>
        <taxon>Pasteurellaceae</taxon>
    </lineage>
</organism>
<dbReference type="HAMAP" id="MF_00361">
    <property type="entry name" value="NAD_kinase"/>
    <property type="match status" value="1"/>
</dbReference>
<dbReference type="EC" id="2.7.1.23" evidence="9"/>
<dbReference type="GO" id="GO:0005737">
    <property type="term" value="C:cytoplasm"/>
    <property type="evidence" value="ECO:0007669"/>
    <property type="project" value="UniProtKB-SubCell"/>
</dbReference>
<feature type="binding site" evidence="9">
    <location>
        <begin position="205"/>
        <end position="210"/>
    </location>
    <ligand>
        <name>NAD(+)</name>
        <dbReference type="ChEBI" id="CHEBI:57540"/>
    </ligand>
</feature>
<feature type="binding site" evidence="9">
    <location>
        <position position="265"/>
    </location>
    <ligand>
        <name>NAD(+)</name>
        <dbReference type="ChEBI" id="CHEBI:57540"/>
    </ligand>
</feature>
<feature type="binding site" evidence="9">
    <location>
        <position position="194"/>
    </location>
    <ligand>
        <name>NAD(+)</name>
        <dbReference type="ChEBI" id="CHEBI:57540"/>
    </ligand>
</feature>
<dbReference type="InterPro" id="IPR017437">
    <property type="entry name" value="ATP-NAD_kinase_PpnK-typ_C"/>
</dbReference>
<dbReference type="Pfam" id="PF20143">
    <property type="entry name" value="NAD_kinase_C"/>
    <property type="match status" value="1"/>
</dbReference>
<dbReference type="Pfam" id="PF01513">
    <property type="entry name" value="NAD_kinase"/>
    <property type="match status" value="1"/>
</dbReference>
<evidence type="ECO:0000313" key="10">
    <source>
        <dbReference type="EMBL" id="SUT91001.1"/>
    </source>
</evidence>
<gene>
    <name evidence="10" type="primary">ppnK</name>
    <name evidence="9" type="synonym">nadK</name>
    <name evidence="10" type="ORF">NCTC10801_01346</name>
</gene>
<reference evidence="10 11" key="1">
    <citation type="submission" date="2018-06" db="EMBL/GenBank/DDBJ databases">
        <authorList>
            <consortium name="Pathogen Informatics"/>
            <person name="Doyle S."/>
        </authorList>
    </citation>
    <scope>NUCLEOTIDE SEQUENCE [LARGE SCALE GENOMIC DNA]</scope>
    <source>
        <strain evidence="10 11">NCTC10801</strain>
    </source>
</reference>
<dbReference type="GO" id="GO:0005524">
    <property type="term" value="F:ATP binding"/>
    <property type="evidence" value="ECO:0007669"/>
    <property type="project" value="UniProtKB-KW"/>
</dbReference>
<feature type="binding site" evidence="9">
    <location>
        <begin position="164"/>
        <end position="165"/>
    </location>
    <ligand>
        <name>NAD(+)</name>
        <dbReference type="ChEBI" id="CHEBI:57540"/>
    </ligand>
</feature>
<keyword evidence="3 9" id="KW-0547">Nucleotide-binding</keyword>
<evidence type="ECO:0000256" key="7">
    <source>
        <dbReference type="ARBA" id="ARBA00023027"/>
    </source>
</evidence>
<evidence type="ECO:0000256" key="2">
    <source>
        <dbReference type="ARBA" id="ARBA00022679"/>
    </source>
</evidence>
<dbReference type="SUPFAM" id="SSF111331">
    <property type="entry name" value="NAD kinase/diacylglycerol kinase-like"/>
    <property type="match status" value="1"/>
</dbReference>
<dbReference type="InterPro" id="IPR017438">
    <property type="entry name" value="ATP-NAD_kinase_N"/>
</dbReference>
<evidence type="ECO:0000256" key="3">
    <source>
        <dbReference type="ARBA" id="ARBA00022741"/>
    </source>
</evidence>
<keyword evidence="4 9" id="KW-0418">Kinase</keyword>
<feature type="binding site" evidence="9">
    <location>
        <begin position="90"/>
        <end position="91"/>
    </location>
    <ligand>
        <name>NAD(+)</name>
        <dbReference type="ChEBI" id="CHEBI:57540"/>
    </ligand>
</feature>
<feature type="active site" description="Proton acceptor" evidence="9">
    <location>
        <position position="90"/>
    </location>
</feature>
<dbReference type="EMBL" id="UFRQ01000003">
    <property type="protein sequence ID" value="SUT91001.1"/>
    <property type="molecule type" value="Genomic_DNA"/>
</dbReference>
<evidence type="ECO:0000256" key="6">
    <source>
        <dbReference type="ARBA" id="ARBA00022857"/>
    </source>
</evidence>
<dbReference type="NCBIfam" id="NF002306">
    <property type="entry name" value="PRK01231.1"/>
    <property type="match status" value="1"/>
</dbReference>
<comment type="caution">
    <text evidence="9">Lacks conserved residue(s) required for the propagation of feature annotation.</text>
</comment>
<dbReference type="PANTHER" id="PTHR20275:SF0">
    <property type="entry name" value="NAD KINASE"/>
    <property type="match status" value="1"/>
</dbReference>
<dbReference type="InterPro" id="IPR016064">
    <property type="entry name" value="NAD/diacylglycerol_kinase_sf"/>
</dbReference>
<evidence type="ECO:0000256" key="4">
    <source>
        <dbReference type="ARBA" id="ARBA00022777"/>
    </source>
</evidence>
<evidence type="ECO:0000256" key="8">
    <source>
        <dbReference type="ARBA" id="ARBA00047925"/>
    </source>
</evidence>
<evidence type="ECO:0000256" key="9">
    <source>
        <dbReference type="HAMAP-Rule" id="MF_00361"/>
    </source>
</evidence>